<dbReference type="RefSeq" id="WP_263545242.1">
    <property type="nucleotide sequence ID" value="NZ_JAOVZO020000014.1"/>
</dbReference>
<keyword evidence="3" id="KW-1185">Reference proteome</keyword>
<organism evidence="2 3">
    <name type="scientific">Tahibacter soli</name>
    <dbReference type="NCBI Taxonomy" id="2983605"/>
    <lineage>
        <taxon>Bacteria</taxon>
        <taxon>Pseudomonadati</taxon>
        <taxon>Pseudomonadota</taxon>
        <taxon>Gammaproteobacteria</taxon>
        <taxon>Lysobacterales</taxon>
        <taxon>Rhodanobacteraceae</taxon>
        <taxon>Tahibacter</taxon>
    </lineage>
</organism>
<dbReference type="Gene3D" id="2.60.120.260">
    <property type="entry name" value="Galactose-binding domain-like"/>
    <property type="match status" value="1"/>
</dbReference>
<name>A0A9X4BHU5_9GAMM</name>
<keyword evidence="1" id="KW-0732">Signal</keyword>
<protein>
    <recommendedName>
        <fullName evidence="4">CBM-cenC domain-containing protein</fullName>
    </recommendedName>
</protein>
<gene>
    <name evidence="2" type="ORF">OD750_009730</name>
</gene>
<reference evidence="2" key="1">
    <citation type="submission" date="2023-02" db="EMBL/GenBank/DDBJ databases">
        <title>Tahibacter soli sp. nov. isolated from soil.</title>
        <authorList>
            <person name="Baek J.H."/>
            <person name="Lee J.K."/>
            <person name="Choi D.G."/>
            <person name="Jeon C.O."/>
        </authorList>
    </citation>
    <scope>NUCLEOTIDE SEQUENCE</scope>
    <source>
        <strain evidence="2">BL</strain>
    </source>
</reference>
<evidence type="ECO:0000313" key="3">
    <source>
        <dbReference type="Proteomes" id="UP001139971"/>
    </source>
</evidence>
<dbReference type="SUPFAM" id="SSF49785">
    <property type="entry name" value="Galactose-binding domain-like"/>
    <property type="match status" value="1"/>
</dbReference>
<evidence type="ECO:0008006" key="4">
    <source>
        <dbReference type="Google" id="ProtNLM"/>
    </source>
</evidence>
<evidence type="ECO:0000256" key="1">
    <source>
        <dbReference type="SAM" id="SignalP"/>
    </source>
</evidence>
<evidence type="ECO:0000313" key="2">
    <source>
        <dbReference type="EMBL" id="MDC8012823.1"/>
    </source>
</evidence>
<dbReference type="AlphaFoldDB" id="A0A9X4BHU5"/>
<dbReference type="InterPro" id="IPR008979">
    <property type="entry name" value="Galactose-bd-like_sf"/>
</dbReference>
<sequence length="206" mass="21584">MLRRSRTARSTTLRAAGVLPALAFAAWIGDVPGADRNDAPSAGLGNLIPNGDFATSLDGWTCNGACTWIAQGSNGSIGAIDVPGSGASIITSSCFSVQPQTVYDVSFDAWANIGLAGGEFDLFCRAYADAGCTQPTGNFSYLPLYYFGSGSWNGMQGSHVTNANEFSARCEVVFSANGSETRMDSFVFTFNHPLDGIYANGFEGPP</sequence>
<dbReference type="EMBL" id="JAOVZO020000014">
    <property type="protein sequence ID" value="MDC8012823.1"/>
    <property type="molecule type" value="Genomic_DNA"/>
</dbReference>
<feature type="signal peptide" evidence="1">
    <location>
        <begin position="1"/>
        <end position="25"/>
    </location>
</feature>
<dbReference type="Proteomes" id="UP001139971">
    <property type="component" value="Unassembled WGS sequence"/>
</dbReference>
<proteinExistence type="predicted"/>
<accession>A0A9X4BHU5</accession>
<feature type="chain" id="PRO_5040954233" description="CBM-cenC domain-containing protein" evidence="1">
    <location>
        <begin position="26"/>
        <end position="206"/>
    </location>
</feature>
<comment type="caution">
    <text evidence="2">The sequence shown here is derived from an EMBL/GenBank/DDBJ whole genome shotgun (WGS) entry which is preliminary data.</text>
</comment>